<gene>
    <name evidence="1" type="ORF">ME3_268</name>
</gene>
<proteinExistence type="predicted"/>
<sequence length="134" mass="15611">MASQQQLIKFKSYVQNRFQFDSVFALVISDMFASGLNATERSRHVKVYTESEVLNDYRIMHDLINNTVSVHKDLKTLLPTSLPISWSKTIIELSPDLSEIRSLTSLTSHNIVAFIRQHDLEHLQPWIDYYEKVK</sequence>
<accession>A0A172Q0W1</accession>
<organism evidence="1 2">
    <name type="scientific">Acinetobacter phage vB_AbaM_ME3</name>
    <dbReference type="NCBI Taxonomy" id="1837876"/>
    <lineage>
        <taxon>Viruses</taxon>
        <taxon>Duplodnaviria</taxon>
        <taxon>Heunggongvirae</taxon>
        <taxon>Uroviricota</taxon>
        <taxon>Caudoviricetes</taxon>
        <taxon>Metrivirus</taxon>
        <taxon>Metrivirus ME3</taxon>
    </lineage>
</organism>
<protein>
    <submittedName>
        <fullName evidence="1">Uncharacterized protein</fullName>
    </submittedName>
</protein>
<keyword evidence="2" id="KW-1185">Reference proteome</keyword>
<dbReference type="EMBL" id="KU935715">
    <property type="protein sequence ID" value="AND75429.1"/>
    <property type="molecule type" value="Genomic_DNA"/>
</dbReference>
<name>A0A172Q0W1_9CAUD</name>
<evidence type="ECO:0000313" key="1">
    <source>
        <dbReference type="EMBL" id="AND75429.1"/>
    </source>
</evidence>
<dbReference type="Proteomes" id="UP000225947">
    <property type="component" value="Segment"/>
</dbReference>
<evidence type="ECO:0000313" key="2">
    <source>
        <dbReference type="Proteomes" id="UP000225947"/>
    </source>
</evidence>
<reference evidence="2" key="1">
    <citation type="submission" date="2016-03" db="EMBL/GenBank/DDBJ databases">
        <title>Characterization of Acinetobacter baumannii phage vB_AbaM_ME3.</title>
        <authorList>
            <person name="Buttimer C.T.H."/>
            <person name="Elbreki M."/>
            <person name="Coffey A."/>
        </authorList>
    </citation>
    <scope>NUCLEOTIDE SEQUENCE [LARGE SCALE GENOMIC DNA]</scope>
</reference>